<evidence type="ECO:0000313" key="2">
    <source>
        <dbReference type="EMBL" id="CAG6644368.1"/>
    </source>
</evidence>
<protein>
    <submittedName>
        <fullName evidence="2">Uncharacterized protein</fullName>
    </submittedName>
</protein>
<keyword evidence="1" id="KW-1133">Transmembrane helix</keyword>
<evidence type="ECO:0000256" key="1">
    <source>
        <dbReference type="SAM" id="Phobius"/>
    </source>
</evidence>
<dbReference type="EMBL" id="HBUF01131952">
    <property type="protein sequence ID" value="CAG6644364.1"/>
    <property type="molecule type" value="Transcribed_RNA"/>
</dbReference>
<dbReference type="EMBL" id="HBUF01131953">
    <property type="protein sequence ID" value="CAG6644366.1"/>
    <property type="molecule type" value="Transcribed_RNA"/>
</dbReference>
<keyword evidence="1" id="KW-0812">Transmembrane</keyword>
<dbReference type="EMBL" id="HBUF01131954">
    <property type="protein sequence ID" value="CAG6644368.1"/>
    <property type="molecule type" value="Transcribed_RNA"/>
</dbReference>
<name>A0A8D8W294_9HEMI</name>
<dbReference type="AlphaFoldDB" id="A0A8D8W294"/>
<feature type="transmembrane region" description="Helical" evidence="1">
    <location>
        <begin position="159"/>
        <end position="181"/>
    </location>
</feature>
<dbReference type="EMBL" id="HBUF01516660">
    <property type="protein sequence ID" value="CAG6747999.1"/>
    <property type="molecule type" value="Transcribed_RNA"/>
</dbReference>
<feature type="transmembrane region" description="Helical" evidence="1">
    <location>
        <begin position="108"/>
        <end position="133"/>
    </location>
</feature>
<dbReference type="EMBL" id="HBUF01303078">
    <property type="protein sequence ID" value="CAG6691509.1"/>
    <property type="molecule type" value="Transcribed_RNA"/>
</dbReference>
<keyword evidence="1" id="KW-0472">Membrane</keyword>
<organism evidence="2">
    <name type="scientific">Cacopsylla melanoneura</name>
    <dbReference type="NCBI Taxonomy" id="428564"/>
    <lineage>
        <taxon>Eukaryota</taxon>
        <taxon>Metazoa</taxon>
        <taxon>Ecdysozoa</taxon>
        <taxon>Arthropoda</taxon>
        <taxon>Hexapoda</taxon>
        <taxon>Insecta</taxon>
        <taxon>Pterygota</taxon>
        <taxon>Neoptera</taxon>
        <taxon>Paraneoptera</taxon>
        <taxon>Hemiptera</taxon>
        <taxon>Sternorrhyncha</taxon>
        <taxon>Psylloidea</taxon>
        <taxon>Psyllidae</taxon>
        <taxon>Psyllinae</taxon>
        <taxon>Cacopsylla</taxon>
    </lineage>
</organism>
<accession>A0A8D8W294</accession>
<feature type="transmembrane region" description="Helical" evidence="1">
    <location>
        <begin position="21"/>
        <end position="44"/>
    </location>
</feature>
<dbReference type="EMBL" id="HBUF01303080">
    <property type="protein sequence ID" value="CAG6691513.1"/>
    <property type="molecule type" value="Transcribed_RNA"/>
</dbReference>
<dbReference type="EMBL" id="HBUF01303079">
    <property type="protein sequence ID" value="CAG6691511.1"/>
    <property type="molecule type" value="Transcribed_RNA"/>
</dbReference>
<proteinExistence type="predicted"/>
<dbReference type="EMBL" id="HBUF01516659">
    <property type="protein sequence ID" value="CAG6747997.1"/>
    <property type="molecule type" value="Transcribed_RNA"/>
</dbReference>
<reference evidence="2" key="1">
    <citation type="submission" date="2021-05" db="EMBL/GenBank/DDBJ databases">
        <authorList>
            <person name="Alioto T."/>
            <person name="Alioto T."/>
            <person name="Gomez Garrido J."/>
        </authorList>
    </citation>
    <scope>NUCLEOTIDE SEQUENCE</scope>
</reference>
<sequence>MRDSNLSFSSEVRFFKLFVKVLISSFISFCFSSTSLPSSLVSFLALHLQSSTLCSLQNTNLNGLVLLVLFSSEFCCDISCSRSFFFLNRFSNFSSARFLSFKDTVEELSLLLLSSGGGVAVGLESSLVAFFAFSRKLRFTFSYKNFWCATFSQCKLSSLYLSGFFTSLLFLFPEVLCIMMYSSFVFTRV</sequence>